<keyword evidence="3" id="KW-1185">Reference proteome</keyword>
<dbReference type="InterPro" id="IPR002912">
    <property type="entry name" value="ACT_dom"/>
</dbReference>
<dbReference type="SUPFAM" id="SSF55021">
    <property type="entry name" value="ACT-like"/>
    <property type="match status" value="1"/>
</dbReference>
<dbReference type="CDD" id="cd02116">
    <property type="entry name" value="ACT"/>
    <property type="match status" value="1"/>
</dbReference>
<gene>
    <name evidence="2" type="ORF">ROR02_29160</name>
</gene>
<protein>
    <submittedName>
        <fullName evidence="2">Amino acid-binding protein</fullName>
    </submittedName>
</protein>
<dbReference type="PROSITE" id="PS51671">
    <property type="entry name" value="ACT"/>
    <property type="match status" value="1"/>
</dbReference>
<dbReference type="Pfam" id="PF13740">
    <property type="entry name" value="ACT_6"/>
    <property type="match status" value="1"/>
</dbReference>
<evidence type="ECO:0000259" key="1">
    <source>
        <dbReference type="PROSITE" id="PS51671"/>
    </source>
</evidence>
<dbReference type="EMBL" id="BJZO01000111">
    <property type="protein sequence ID" value="GEO82785.1"/>
    <property type="molecule type" value="Genomic_DNA"/>
</dbReference>
<evidence type="ECO:0000313" key="3">
    <source>
        <dbReference type="Proteomes" id="UP000321567"/>
    </source>
</evidence>
<dbReference type="AlphaFoldDB" id="A0A512HBH7"/>
<dbReference type="Gene3D" id="3.30.70.260">
    <property type="match status" value="1"/>
</dbReference>
<proteinExistence type="predicted"/>
<organism evidence="2 3">
    <name type="scientific">Pararhodospirillum oryzae</name>
    <dbReference type="NCBI Taxonomy" id="478448"/>
    <lineage>
        <taxon>Bacteria</taxon>
        <taxon>Pseudomonadati</taxon>
        <taxon>Pseudomonadota</taxon>
        <taxon>Alphaproteobacteria</taxon>
        <taxon>Rhodospirillales</taxon>
        <taxon>Rhodospirillaceae</taxon>
        <taxon>Pararhodospirillum</taxon>
    </lineage>
</organism>
<name>A0A512HBH7_9PROT</name>
<dbReference type="Proteomes" id="UP000321567">
    <property type="component" value="Unassembled WGS sequence"/>
</dbReference>
<evidence type="ECO:0000313" key="2">
    <source>
        <dbReference type="EMBL" id="GEO82785.1"/>
    </source>
</evidence>
<accession>A0A512HBH7</accession>
<feature type="domain" description="ACT" evidence="1">
    <location>
        <begin position="79"/>
        <end position="157"/>
    </location>
</feature>
<comment type="caution">
    <text evidence="2">The sequence shown here is derived from an EMBL/GenBank/DDBJ whole genome shotgun (WGS) entry which is preliminary data.</text>
</comment>
<reference evidence="2 3" key="1">
    <citation type="submission" date="2019-07" db="EMBL/GenBank/DDBJ databases">
        <title>Whole genome shotgun sequence of Rhodospirillum oryzae NBRC 107573.</title>
        <authorList>
            <person name="Hosoyama A."/>
            <person name="Uohara A."/>
            <person name="Ohji S."/>
            <person name="Ichikawa N."/>
        </authorList>
    </citation>
    <scope>NUCLEOTIDE SEQUENCE [LARGE SCALE GENOMIC DNA]</scope>
    <source>
        <strain evidence="2 3">NBRC 107573</strain>
    </source>
</reference>
<dbReference type="InterPro" id="IPR045865">
    <property type="entry name" value="ACT-like_dom_sf"/>
</dbReference>
<sequence>MAAVAGRLFDLGADLADTSFATLGQGAEFTIVCDLPDSVGAGIVRAELQALPGLAETSVWVGPFLLPEDSSEAQRVTHRVTVSGGDRPGLLARLAEVFIEYDASIVRLDSHRLREPARTRYVVHFDVNLARARETPCLATIKNTAEDLGVACSIETV</sequence>